<dbReference type="EMBL" id="OU899035">
    <property type="protein sequence ID" value="CAH1725533.1"/>
    <property type="molecule type" value="Genomic_DNA"/>
</dbReference>
<name>A0A9P0NM28_APHGO</name>
<dbReference type="PANTHER" id="PTHR48021">
    <property type="match status" value="1"/>
</dbReference>
<keyword evidence="4 5" id="KW-0472">Membrane</keyword>
<feature type="transmembrane region" description="Helical" evidence="5">
    <location>
        <begin position="78"/>
        <end position="97"/>
    </location>
</feature>
<organism evidence="7 8">
    <name type="scientific">Aphis gossypii</name>
    <name type="common">Cotton aphid</name>
    <dbReference type="NCBI Taxonomy" id="80765"/>
    <lineage>
        <taxon>Eukaryota</taxon>
        <taxon>Metazoa</taxon>
        <taxon>Ecdysozoa</taxon>
        <taxon>Arthropoda</taxon>
        <taxon>Hexapoda</taxon>
        <taxon>Insecta</taxon>
        <taxon>Pterygota</taxon>
        <taxon>Neoptera</taxon>
        <taxon>Paraneoptera</taxon>
        <taxon>Hemiptera</taxon>
        <taxon>Sternorrhyncha</taxon>
        <taxon>Aphidomorpha</taxon>
        <taxon>Aphidoidea</taxon>
        <taxon>Aphididae</taxon>
        <taxon>Aphidini</taxon>
        <taxon>Aphis</taxon>
        <taxon>Aphis</taxon>
    </lineage>
</organism>
<evidence type="ECO:0000313" key="7">
    <source>
        <dbReference type="EMBL" id="CAH1725533.1"/>
    </source>
</evidence>
<feature type="transmembrane region" description="Helical" evidence="5">
    <location>
        <begin position="109"/>
        <end position="125"/>
    </location>
</feature>
<dbReference type="GO" id="GO:0016020">
    <property type="term" value="C:membrane"/>
    <property type="evidence" value="ECO:0007669"/>
    <property type="project" value="UniProtKB-SubCell"/>
</dbReference>
<feature type="transmembrane region" description="Helical" evidence="5">
    <location>
        <begin position="287"/>
        <end position="309"/>
    </location>
</feature>
<evidence type="ECO:0000313" key="8">
    <source>
        <dbReference type="Proteomes" id="UP001154329"/>
    </source>
</evidence>
<feature type="transmembrane region" description="Helical" evidence="5">
    <location>
        <begin position="321"/>
        <end position="339"/>
    </location>
</feature>
<feature type="transmembrane region" description="Helical" evidence="5">
    <location>
        <begin position="446"/>
        <end position="472"/>
    </location>
</feature>
<feature type="transmembrane region" description="Helical" evidence="5">
    <location>
        <begin position="420"/>
        <end position="440"/>
    </location>
</feature>
<dbReference type="InterPro" id="IPR050549">
    <property type="entry name" value="MFS_Trehalose_Transporter"/>
</dbReference>
<dbReference type="PRINTS" id="PR00171">
    <property type="entry name" value="SUGRTRNSPORT"/>
</dbReference>
<evidence type="ECO:0000256" key="3">
    <source>
        <dbReference type="ARBA" id="ARBA00022989"/>
    </source>
</evidence>
<protein>
    <recommendedName>
        <fullName evidence="6">Major facilitator superfamily (MFS) profile domain-containing protein</fullName>
    </recommendedName>
</protein>
<dbReference type="SUPFAM" id="SSF103473">
    <property type="entry name" value="MFS general substrate transporter"/>
    <property type="match status" value="1"/>
</dbReference>
<evidence type="ECO:0000256" key="1">
    <source>
        <dbReference type="ARBA" id="ARBA00004141"/>
    </source>
</evidence>
<dbReference type="PROSITE" id="PS50850">
    <property type="entry name" value="MFS"/>
    <property type="match status" value="1"/>
</dbReference>
<feature type="transmembrane region" description="Helical" evidence="5">
    <location>
        <begin position="379"/>
        <end position="408"/>
    </location>
</feature>
<dbReference type="Proteomes" id="UP001154329">
    <property type="component" value="Chromosome 2"/>
</dbReference>
<dbReference type="InterPro" id="IPR020846">
    <property type="entry name" value="MFS_dom"/>
</dbReference>
<keyword evidence="2 5" id="KW-0812">Transmembrane</keyword>
<keyword evidence="8" id="KW-1185">Reference proteome</keyword>
<dbReference type="InterPro" id="IPR036259">
    <property type="entry name" value="MFS_trans_sf"/>
</dbReference>
<dbReference type="InterPro" id="IPR003663">
    <property type="entry name" value="Sugar/inositol_transpt"/>
</dbReference>
<dbReference type="InterPro" id="IPR005828">
    <property type="entry name" value="MFS_sugar_transport-like"/>
</dbReference>
<feature type="domain" description="Major facilitator superfamily (MFS) profile" evidence="6">
    <location>
        <begin position="36"/>
        <end position="476"/>
    </location>
</feature>
<dbReference type="FunFam" id="1.20.1250.20:FF:000249">
    <property type="entry name" value="facilitated trehalose transporter Tret1"/>
    <property type="match status" value="1"/>
</dbReference>
<dbReference type="OrthoDB" id="6612291at2759"/>
<feature type="transmembrane region" description="Helical" evidence="5">
    <location>
        <begin position="34"/>
        <end position="58"/>
    </location>
</feature>
<feature type="transmembrane region" description="Helical" evidence="5">
    <location>
        <begin position="164"/>
        <end position="185"/>
    </location>
</feature>
<reference evidence="7" key="1">
    <citation type="submission" date="2022-02" db="EMBL/GenBank/DDBJ databases">
        <authorList>
            <person name="King R."/>
        </authorList>
    </citation>
    <scope>NUCLEOTIDE SEQUENCE</scope>
</reference>
<accession>A0A9P0NM28</accession>
<dbReference type="PANTHER" id="PTHR48021:SF24">
    <property type="entry name" value="MAJOR FACILITATOR SUPERFAMILY (MFS) PROFILE DOMAIN-CONTAINING PROTEIN"/>
    <property type="match status" value="1"/>
</dbReference>
<dbReference type="Gene3D" id="1.20.1250.20">
    <property type="entry name" value="MFS general substrate transporter like domains"/>
    <property type="match status" value="1"/>
</dbReference>
<evidence type="ECO:0000256" key="2">
    <source>
        <dbReference type="ARBA" id="ARBA00022692"/>
    </source>
</evidence>
<evidence type="ECO:0000259" key="6">
    <source>
        <dbReference type="PROSITE" id="PS50850"/>
    </source>
</evidence>
<proteinExistence type="predicted"/>
<comment type="subcellular location">
    <subcellularLocation>
        <location evidence="1">Membrane</location>
        <topology evidence="1">Multi-pass membrane protein</topology>
    </subcellularLocation>
</comment>
<reference evidence="7" key="2">
    <citation type="submission" date="2022-10" db="EMBL/GenBank/DDBJ databases">
        <authorList>
            <consortium name="ENA_rothamsted_submissions"/>
            <consortium name="culmorum"/>
            <person name="King R."/>
        </authorList>
    </citation>
    <scope>NUCLEOTIDE SEQUENCE</scope>
</reference>
<dbReference type="GO" id="GO:0022857">
    <property type="term" value="F:transmembrane transporter activity"/>
    <property type="evidence" value="ECO:0007669"/>
    <property type="project" value="InterPro"/>
</dbReference>
<feature type="transmembrane region" description="Helical" evidence="5">
    <location>
        <begin position="351"/>
        <end position="373"/>
    </location>
</feature>
<dbReference type="Pfam" id="PF00083">
    <property type="entry name" value="Sugar_tr"/>
    <property type="match status" value="1"/>
</dbReference>
<dbReference type="AlphaFoldDB" id="A0A9P0NM28"/>
<feature type="transmembrane region" description="Helical" evidence="5">
    <location>
        <begin position="191"/>
        <end position="210"/>
    </location>
</feature>
<gene>
    <name evidence="7" type="ORF">APHIGO_LOCUS6597</name>
</gene>
<keyword evidence="3 5" id="KW-1133">Transmembrane helix</keyword>
<sequence length="506" mass="57517">MEEENTKLNEKPMHELEMEEIQNKNKKTFDWAEFLACVSVSTTNLHTGFALGFSAILIPQLEIYTDDVGKLSKSQCSWIASSISVGAPLGCLFIAFSLDRIGRISTFKFSLWPCVIGWMLIALAFDPNIIIIGRLLTGFSMSVGTNSANVYMAEISSPKLRGSMMSIGSVMLSFGVLSMYCTGLYLHWRVVAWIAFVGAFLPILMTAFWTPESPVWLIHKGQDVKALKSLKYFKNSKHSVGVQESFNEMKNIKEKKDLLINKDIENSNVFRRIAWNLSKPTVFKPTLFMIVFFVLQQFTGIYTFQFHAVKMLQEVTQGIDIKYATLLFGLFRFLLSFVATGMLHNYGRRPLCMISGIIMGITLFISGLCFYLRSQGDDSIIMTWVSLLCMLLYISAGSVGIMLIPWILPSEMFPTEVKGLFIGPIMAWCNAVMFVAVHFYEDLKGILGGMLGILWFYSFISILSVFFVWLFIPETHKKKLSEIEDYFKDNTLYLLRKKKTVKNEQL</sequence>
<evidence type="ECO:0000256" key="4">
    <source>
        <dbReference type="ARBA" id="ARBA00023136"/>
    </source>
</evidence>
<evidence type="ECO:0000256" key="5">
    <source>
        <dbReference type="SAM" id="Phobius"/>
    </source>
</evidence>